<dbReference type="SUPFAM" id="SSF57567">
    <property type="entry name" value="Serine protease inhibitors"/>
    <property type="match status" value="1"/>
</dbReference>
<evidence type="ECO:0000256" key="1">
    <source>
        <dbReference type="ARBA" id="ARBA00023157"/>
    </source>
</evidence>
<dbReference type="GO" id="GO:0005615">
    <property type="term" value="C:extracellular space"/>
    <property type="evidence" value="ECO:0007669"/>
    <property type="project" value="TreeGrafter"/>
</dbReference>
<feature type="chain" id="PRO_5013143461" evidence="3">
    <location>
        <begin position="20"/>
        <end position="628"/>
    </location>
</feature>
<dbReference type="Pfam" id="PF00094">
    <property type="entry name" value="VWD"/>
    <property type="match status" value="1"/>
</dbReference>
<evidence type="ECO:0000313" key="6">
    <source>
        <dbReference type="Proteomes" id="UP000242188"/>
    </source>
</evidence>
<organism evidence="5 6">
    <name type="scientific">Mizuhopecten yessoensis</name>
    <name type="common">Japanese scallop</name>
    <name type="synonym">Patinopecten yessoensis</name>
    <dbReference type="NCBI Taxonomy" id="6573"/>
    <lineage>
        <taxon>Eukaryota</taxon>
        <taxon>Metazoa</taxon>
        <taxon>Spiralia</taxon>
        <taxon>Lophotrochozoa</taxon>
        <taxon>Mollusca</taxon>
        <taxon>Bivalvia</taxon>
        <taxon>Autobranchia</taxon>
        <taxon>Pteriomorphia</taxon>
        <taxon>Pectinida</taxon>
        <taxon>Pectinoidea</taxon>
        <taxon>Pectinidae</taxon>
        <taxon>Mizuhopecten</taxon>
    </lineage>
</organism>
<dbReference type="PROSITE" id="PS01186">
    <property type="entry name" value="EGF_2"/>
    <property type="match status" value="1"/>
</dbReference>
<dbReference type="InterPro" id="IPR000742">
    <property type="entry name" value="EGF"/>
</dbReference>
<evidence type="ECO:0000259" key="4">
    <source>
        <dbReference type="PROSITE" id="PS51233"/>
    </source>
</evidence>
<keyword evidence="1" id="KW-1015">Disulfide bond</keyword>
<evidence type="ECO:0000256" key="3">
    <source>
        <dbReference type="SAM" id="SignalP"/>
    </source>
</evidence>
<dbReference type="CDD" id="cd19941">
    <property type="entry name" value="TIL"/>
    <property type="match status" value="1"/>
</dbReference>
<evidence type="ECO:0000313" key="5">
    <source>
        <dbReference type="EMBL" id="OWF54870.1"/>
    </source>
</evidence>
<keyword evidence="2" id="KW-0325">Glycoprotein</keyword>
<dbReference type="Gene3D" id="2.10.25.10">
    <property type="entry name" value="Laminin"/>
    <property type="match status" value="1"/>
</dbReference>
<dbReference type="SMART" id="SM00181">
    <property type="entry name" value="EGF"/>
    <property type="match status" value="5"/>
</dbReference>
<name>A0A210R1D5_MIZYE</name>
<dbReference type="PANTHER" id="PTHR11339">
    <property type="entry name" value="EXTRACELLULAR MATRIX GLYCOPROTEIN RELATED"/>
    <property type="match status" value="1"/>
</dbReference>
<dbReference type="SMART" id="SM00832">
    <property type="entry name" value="C8"/>
    <property type="match status" value="1"/>
</dbReference>
<dbReference type="InterPro" id="IPR001846">
    <property type="entry name" value="VWF_type-D"/>
</dbReference>
<comment type="caution">
    <text evidence="5">The sequence shown here is derived from an EMBL/GenBank/DDBJ whole genome shotgun (WGS) entry which is preliminary data.</text>
</comment>
<dbReference type="InterPro" id="IPR050780">
    <property type="entry name" value="Mucin_vWF_Thrombospondin_sf"/>
</dbReference>
<proteinExistence type="predicted"/>
<dbReference type="STRING" id="6573.A0A210R1D5"/>
<dbReference type="FunFam" id="2.10.25.10:FF:000055">
    <property type="entry name" value="alpha-tectorin isoform X1"/>
    <property type="match status" value="1"/>
</dbReference>
<dbReference type="InterPro" id="IPR036084">
    <property type="entry name" value="Ser_inhib-like_sf"/>
</dbReference>
<dbReference type="OrthoDB" id="6052188at2759"/>
<protein>
    <submittedName>
        <fullName evidence="5">Zonadhesin</fullName>
    </submittedName>
</protein>
<dbReference type="PROSITE" id="PS51233">
    <property type="entry name" value="VWFD"/>
    <property type="match status" value="1"/>
</dbReference>
<evidence type="ECO:0000256" key="2">
    <source>
        <dbReference type="ARBA" id="ARBA00023180"/>
    </source>
</evidence>
<gene>
    <name evidence="5" type="ORF">KP79_PYT12491</name>
</gene>
<keyword evidence="3" id="KW-0732">Signal</keyword>
<feature type="domain" description="VWFD" evidence="4">
    <location>
        <begin position="133"/>
        <end position="318"/>
    </location>
</feature>
<keyword evidence="6" id="KW-1185">Reference proteome</keyword>
<dbReference type="SMART" id="SM00216">
    <property type="entry name" value="VWD"/>
    <property type="match status" value="1"/>
</dbReference>
<feature type="signal peptide" evidence="3">
    <location>
        <begin position="1"/>
        <end position="19"/>
    </location>
</feature>
<dbReference type="Proteomes" id="UP000242188">
    <property type="component" value="Unassembled WGS sequence"/>
</dbReference>
<dbReference type="AlphaFoldDB" id="A0A210R1D5"/>
<accession>A0A210R1D5</accession>
<sequence>MNVFLLVSLCSLSFGLTSAIDTNRVCKEVACSSWSYKHATCRIDNAPGDIITMALARRESRAACVYRQSFGFFPTGRLVWVKDGCRARFQVCFTLRSGACGYGCGKNAECVAGKCMCRKGYIGNPNRACEASCTCTVSGDPHFRTFDKQMIHFQGICKYTLVKVTDVNDLCQFNVEVKNERRGRNTRVSFARLVDVKIYGFEVRLHVNKVVYINGIRNYLPVSLESGNLHIYNAGKYVRLTTKCGLTVAWDGRSQVYVQIPRSFGPKVTGLCGDCNGIRDDYRTREGEDVSTMPNRYQLIGQSYQVKDDSDKPSESCKTEEIEQNSCPEDMKTKVDENRYCGYLNPKLGHVSPFRVCLAYYPVVAQEMYESCRYDVCSFYTDETRIKEVVCNILEGLATECESRGIDSAWRKPEFCSVTCSSNMVYSYSVSGCPATCLDQDPDSSACHVPPTEGCQCKEGFVLSGDTCVHKSQCGCSSSLGYLPLNKKITSADCRFISACVLVDGKPFLQQTSNPLKCHDHATCGLLNGMPHCLCNGGYFGDGVNDCEPLCNGKKCAVYAACVLGRCVCDSGYHGNGYSKCEVLGVCGGKTCCANTVCINYNCICKNGYTGDGYKLCSRKFSPPFNKI</sequence>
<dbReference type="Pfam" id="PF01826">
    <property type="entry name" value="TIL"/>
    <property type="match status" value="1"/>
</dbReference>
<dbReference type="GO" id="GO:0031012">
    <property type="term" value="C:extracellular matrix"/>
    <property type="evidence" value="ECO:0007669"/>
    <property type="project" value="TreeGrafter"/>
</dbReference>
<dbReference type="InterPro" id="IPR002919">
    <property type="entry name" value="TIL_dom"/>
</dbReference>
<reference evidence="5 6" key="1">
    <citation type="journal article" date="2017" name="Nat. Ecol. Evol.">
        <title>Scallop genome provides insights into evolution of bilaterian karyotype and development.</title>
        <authorList>
            <person name="Wang S."/>
            <person name="Zhang J."/>
            <person name="Jiao W."/>
            <person name="Li J."/>
            <person name="Xun X."/>
            <person name="Sun Y."/>
            <person name="Guo X."/>
            <person name="Huan P."/>
            <person name="Dong B."/>
            <person name="Zhang L."/>
            <person name="Hu X."/>
            <person name="Sun X."/>
            <person name="Wang J."/>
            <person name="Zhao C."/>
            <person name="Wang Y."/>
            <person name="Wang D."/>
            <person name="Huang X."/>
            <person name="Wang R."/>
            <person name="Lv J."/>
            <person name="Li Y."/>
            <person name="Zhang Z."/>
            <person name="Liu B."/>
            <person name="Lu W."/>
            <person name="Hui Y."/>
            <person name="Liang J."/>
            <person name="Zhou Z."/>
            <person name="Hou R."/>
            <person name="Li X."/>
            <person name="Liu Y."/>
            <person name="Li H."/>
            <person name="Ning X."/>
            <person name="Lin Y."/>
            <person name="Zhao L."/>
            <person name="Xing Q."/>
            <person name="Dou J."/>
            <person name="Li Y."/>
            <person name="Mao J."/>
            <person name="Guo H."/>
            <person name="Dou H."/>
            <person name="Li T."/>
            <person name="Mu C."/>
            <person name="Jiang W."/>
            <person name="Fu Q."/>
            <person name="Fu X."/>
            <person name="Miao Y."/>
            <person name="Liu J."/>
            <person name="Yu Q."/>
            <person name="Li R."/>
            <person name="Liao H."/>
            <person name="Li X."/>
            <person name="Kong Y."/>
            <person name="Jiang Z."/>
            <person name="Chourrout D."/>
            <person name="Li R."/>
            <person name="Bao Z."/>
        </authorList>
    </citation>
    <scope>NUCLEOTIDE SEQUENCE [LARGE SCALE GENOMIC DNA]</scope>
    <source>
        <strain evidence="5 6">PY_sf001</strain>
    </source>
</reference>
<dbReference type="PANTHER" id="PTHR11339:SF373">
    <property type="entry name" value="VWFD DOMAIN-CONTAINING PROTEIN"/>
    <property type="match status" value="1"/>
</dbReference>
<dbReference type="InterPro" id="IPR014853">
    <property type="entry name" value="VWF/SSPO/ZAN-like_Cys-rich_dom"/>
</dbReference>
<dbReference type="EMBL" id="NEDP02000861">
    <property type="protein sequence ID" value="OWF54870.1"/>
    <property type="molecule type" value="Genomic_DNA"/>
</dbReference>